<evidence type="ECO:0000256" key="3">
    <source>
        <dbReference type="ARBA" id="ARBA00022490"/>
    </source>
</evidence>
<dbReference type="RefSeq" id="WP_054493355.1">
    <property type="nucleotide sequence ID" value="NZ_BBZA01000162.1"/>
</dbReference>
<dbReference type="InterPro" id="IPR029044">
    <property type="entry name" value="Nucleotide-diphossugar_trans"/>
</dbReference>
<reference evidence="11 13" key="2">
    <citation type="submission" date="2015-07" db="EMBL/GenBank/DDBJ databases">
        <title>Whole genome sequence of Ardenticatena maritima DSM 23922.</title>
        <authorList>
            <person name="Hemp J."/>
            <person name="Ward L.M."/>
            <person name="Pace L.A."/>
            <person name="Fischer W.W."/>
        </authorList>
    </citation>
    <scope>NUCLEOTIDE SEQUENCE [LARGE SCALE GENOMIC DNA]</scope>
    <source>
        <strain evidence="11 13">110S</strain>
    </source>
</reference>
<evidence type="ECO:0000313" key="13">
    <source>
        <dbReference type="Proteomes" id="UP000050502"/>
    </source>
</evidence>
<dbReference type="STRING" id="872965.SE16_00090"/>
<dbReference type="InterPro" id="IPR005844">
    <property type="entry name" value="A-D-PHexomutase_a/b/a-I"/>
</dbReference>
<dbReference type="PATRIC" id="fig|872965.6.peg.3093"/>
<dbReference type="Gene3D" id="3.40.120.10">
    <property type="entry name" value="Alpha-D-Glucose-1,6-Bisphosphate, subunit A, domain 3"/>
    <property type="match status" value="3"/>
</dbReference>
<gene>
    <name evidence="10" type="ORF">ARMA_1958</name>
    <name evidence="11" type="ORF">SE16_00090</name>
</gene>
<dbReference type="Proteomes" id="UP000037784">
    <property type="component" value="Unassembled WGS sequence"/>
</dbReference>
<dbReference type="Pfam" id="PF00483">
    <property type="entry name" value="NTP_transferase"/>
    <property type="match status" value="1"/>
</dbReference>
<dbReference type="InterPro" id="IPR016055">
    <property type="entry name" value="A-D-PHexomutase_a/b/a-I/II/III"/>
</dbReference>
<evidence type="ECO:0000256" key="1">
    <source>
        <dbReference type="ARBA" id="ARBA00004514"/>
    </source>
</evidence>
<dbReference type="Proteomes" id="UP000050502">
    <property type="component" value="Unassembled WGS sequence"/>
</dbReference>
<dbReference type="EMBL" id="LGKN01000001">
    <property type="protein sequence ID" value="KPL90233.1"/>
    <property type="molecule type" value="Genomic_DNA"/>
</dbReference>
<dbReference type="InterPro" id="IPR050486">
    <property type="entry name" value="Mannose-1P_guanyltransferase"/>
</dbReference>
<dbReference type="Pfam" id="PF02878">
    <property type="entry name" value="PGM_PMM_I"/>
    <property type="match status" value="1"/>
</dbReference>
<dbReference type="SUPFAM" id="SSF53738">
    <property type="entry name" value="Phosphoglucomutase, first 3 domains"/>
    <property type="match status" value="3"/>
</dbReference>
<dbReference type="InterPro" id="IPR056764">
    <property type="entry name" value="LbH_EIF2B3/5"/>
</dbReference>
<comment type="subcellular location">
    <subcellularLocation>
        <location evidence="1">Cytoplasm</location>
        <location evidence="1">Cytosol</location>
    </subcellularLocation>
</comment>
<dbReference type="OrthoDB" id="9803871at2"/>
<accession>A0A0M8K7T9</accession>
<dbReference type="Pfam" id="PF25084">
    <property type="entry name" value="LbH_EIF2B"/>
    <property type="match status" value="1"/>
</dbReference>
<keyword evidence="12" id="KW-1185">Reference proteome</keyword>
<dbReference type="FunFam" id="3.90.550.10:FF:000013">
    <property type="entry name" value="mannose-1-phosphate guanyltransferase beta"/>
    <property type="match status" value="1"/>
</dbReference>
<keyword evidence="3" id="KW-0963">Cytoplasm</keyword>
<keyword evidence="4" id="KW-0396">Initiation factor</keyword>
<dbReference type="Gene3D" id="3.90.550.10">
    <property type="entry name" value="Spore Coat Polysaccharide Biosynthesis Protein SpsA, Chain A"/>
    <property type="match status" value="1"/>
</dbReference>
<dbReference type="Gene3D" id="3.30.310.50">
    <property type="entry name" value="Alpha-D-phosphohexomutase, C-terminal domain"/>
    <property type="match status" value="1"/>
</dbReference>
<dbReference type="PANTHER" id="PTHR22572">
    <property type="entry name" value="SUGAR-1-PHOSPHATE GUANYL TRANSFERASE"/>
    <property type="match status" value="1"/>
</dbReference>
<evidence type="ECO:0000313" key="10">
    <source>
        <dbReference type="EMBL" id="GAP63535.1"/>
    </source>
</evidence>
<evidence type="ECO:0000256" key="5">
    <source>
        <dbReference type="ARBA" id="ARBA00022679"/>
    </source>
</evidence>
<dbReference type="InterPro" id="IPR036900">
    <property type="entry name" value="A-D-PHexomutase_C_sf"/>
</dbReference>
<dbReference type="EMBL" id="BBZA01000162">
    <property type="protein sequence ID" value="GAP63535.1"/>
    <property type="molecule type" value="Genomic_DNA"/>
</dbReference>
<evidence type="ECO:0000259" key="7">
    <source>
        <dbReference type="Pfam" id="PF00483"/>
    </source>
</evidence>
<dbReference type="SUPFAM" id="SSF53448">
    <property type="entry name" value="Nucleotide-diphospho-sugar transferases"/>
    <property type="match status" value="1"/>
</dbReference>
<evidence type="ECO:0000313" key="12">
    <source>
        <dbReference type="Proteomes" id="UP000037784"/>
    </source>
</evidence>
<comment type="similarity">
    <text evidence="2">Belongs to the phosphohexose mutase family.</text>
</comment>
<evidence type="ECO:0000313" key="11">
    <source>
        <dbReference type="EMBL" id="KPL90233.1"/>
    </source>
</evidence>
<proteinExistence type="inferred from homology"/>
<dbReference type="GO" id="GO:0005975">
    <property type="term" value="P:carbohydrate metabolic process"/>
    <property type="evidence" value="ECO:0007669"/>
    <property type="project" value="InterPro"/>
</dbReference>
<evidence type="ECO:0000256" key="6">
    <source>
        <dbReference type="ARBA" id="ARBA00022917"/>
    </source>
</evidence>
<evidence type="ECO:0000259" key="8">
    <source>
        <dbReference type="Pfam" id="PF02878"/>
    </source>
</evidence>
<reference evidence="10 12" key="1">
    <citation type="journal article" date="2015" name="Genome Announc.">
        <title>Draft Genome Sequence of a Heterotrophic Facultative Anaerobic Thermophilic Bacterium, Ardenticatena maritima Strain 110ST.</title>
        <authorList>
            <person name="Kawaichi S."/>
            <person name="Yoshida T."/>
            <person name="Sako Y."/>
            <person name="Nakamura R."/>
        </authorList>
    </citation>
    <scope>NUCLEOTIDE SEQUENCE [LARGE SCALE GENOMIC DNA]</scope>
    <source>
        <strain evidence="10 12">110S</strain>
    </source>
</reference>
<dbReference type="InParanoid" id="A0A0M8K7T9"/>
<keyword evidence="5 11" id="KW-0808">Transferase</keyword>
<feature type="domain" description="Alpha-D-phosphohexomutase alpha/beta/alpha" evidence="8">
    <location>
        <begin position="384"/>
        <end position="513"/>
    </location>
</feature>
<dbReference type="GO" id="GO:0016868">
    <property type="term" value="F:intramolecular phosphotransferase activity"/>
    <property type="evidence" value="ECO:0007669"/>
    <property type="project" value="InterPro"/>
</dbReference>
<protein>
    <submittedName>
        <fullName evidence="11">Nucleotidyl transferase</fullName>
    </submittedName>
</protein>
<comment type="caution">
    <text evidence="10">The sequence shown here is derived from an EMBL/GenBank/DDBJ whole genome shotgun (WGS) entry which is preliminary data.</text>
</comment>
<organism evidence="10 12">
    <name type="scientific">Ardenticatena maritima</name>
    <dbReference type="NCBI Taxonomy" id="872965"/>
    <lineage>
        <taxon>Bacteria</taxon>
        <taxon>Bacillati</taxon>
        <taxon>Chloroflexota</taxon>
        <taxon>Ardenticatenia</taxon>
        <taxon>Ardenticatenales</taxon>
        <taxon>Ardenticatenaceae</taxon>
        <taxon>Ardenticatena</taxon>
    </lineage>
</organism>
<dbReference type="SUPFAM" id="SSF51161">
    <property type="entry name" value="Trimeric LpxA-like enzymes"/>
    <property type="match status" value="1"/>
</dbReference>
<dbReference type="InterPro" id="IPR011004">
    <property type="entry name" value="Trimer_LpxA-like_sf"/>
</dbReference>
<evidence type="ECO:0000256" key="2">
    <source>
        <dbReference type="ARBA" id="ARBA00010231"/>
    </source>
</evidence>
<dbReference type="GO" id="GO:0016740">
    <property type="term" value="F:transferase activity"/>
    <property type="evidence" value="ECO:0007669"/>
    <property type="project" value="UniProtKB-KW"/>
</dbReference>
<dbReference type="Gene3D" id="2.160.10.10">
    <property type="entry name" value="Hexapeptide repeat proteins"/>
    <property type="match status" value="1"/>
</dbReference>
<dbReference type="AlphaFoldDB" id="A0A0M8K7T9"/>
<dbReference type="InterPro" id="IPR005835">
    <property type="entry name" value="NTP_transferase_dom"/>
</dbReference>
<feature type="domain" description="EIF2B subunit epsilon/gamma LbH" evidence="9">
    <location>
        <begin position="250"/>
        <end position="351"/>
    </location>
</feature>
<dbReference type="SUPFAM" id="SSF55957">
    <property type="entry name" value="Phosphoglucomutase, C-terminal domain"/>
    <property type="match status" value="1"/>
</dbReference>
<dbReference type="CDD" id="cd04181">
    <property type="entry name" value="NTP_transferase"/>
    <property type="match status" value="1"/>
</dbReference>
<evidence type="ECO:0000256" key="4">
    <source>
        <dbReference type="ARBA" id="ARBA00022540"/>
    </source>
</evidence>
<sequence length="838" mass="92503">MQAVIMAGGEGSRLRPLTINRPKPMVPLVNKPMLGHIFDLCKRHGITDLVLTVQYMAHYIQDYYGDGSEFGLNIRYSVEDVPLGTAGSVRQAAELLNPNEPFIVLSGDALTDFDLSAIIEFHRRKGGLATVTLTRVSNPLEYGIVITDEEDRITRFIEKPGWADVVSDTVNTGIYVLEPEVLNFIEKGSVFDFSHDLFPLLIERGTPPYGYIAEGYWTDIGNPQAYVRATQDVLEGRVKVEPLGMPLCEGIYTGGEVEIAPDARLVGPIYLGEGVKLKGGVVIEGPAVIRDGTVIDARSTIERSIIWRNSYIGERTEIRGAIILRQCSIKSRVIIFEGAIISDNVHIEEDAIIQPNVKIWPDKEVEAGAVVSASIIWGSRGRRTLFGRYGVTGIVNVDITPEFAAKLGGAFGATLPRGASVVLNREAHNTPRVIKRALLSGLPSAGVHALDIQTQPIPVARYYTRTSHAQGGIHVRLSPYDNRVVDIKFFDANGLDLGHRHERNVETVFHREDIRRAYLDEIGRIDYATDVQARYAYHFLNSLDQDLWPLPNAFGQVVIDYANAVSTQVLPPLLTELNVDVVAVNADIDERKLFRTREQFAQGMNRLAAITTSLGINFGARLDVGGERIFITVDNRGRVSDMDAFLAITKLAFMVWKGCTVGIPNTAPRAFERIAEEMGGHVRRLKSDPQSLMRAAETGKFALIGDGGGGFIFPGFTPFVDGMFAIAKIMELSALAECRLGEIVRELPAYHMAHGRVPCPWEHKGALMRQLIERYGDQPRTEVPEGVRIDLGDEWVLIIPDADAPAVRIIAEGRTAQNAHELVDRYVALVNNLLLTFA</sequence>
<evidence type="ECO:0000259" key="9">
    <source>
        <dbReference type="Pfam" id="PF25084"/>
    </source>
</evidence>
<keyword evidence="6" id="KW-0648">Protein biosynthesis</keyword>
<feature type="domain" description="Nucleotidyl transferase" evidence="7">
    <location>
        <begin position="3"/>
        <end position="235"/>
    </location>
</feature>
<name>A0A0M8K7T9_9CHLR</name>
<reference evidence="12" key="3">
    <citation type="submission" date="2015-08" db="EMBL/GenBank/DDBJ databases">
        <title>Draft Genome Sequence of a Heterotrophic Facultative Anaerobic Bacterium Ardenticatena maritima Strain 110S.</title>
        <authorList>
            <person name="Kawaichi S."/>
            <person name="Yoshida T."/>
            <person name="Sako Y."/>
            <person name="Nakamura R."/>
        </authorList>
    </citation>
    <scope>NUCLEOTIDE SEQUENCE [LARGE SCALE GENOMIC DNA]</scope>
    <source>
        <strain evidence="12">110S</strain>
    </source>
</reference>